<feature type="domain" description="Glycosyltransferase 2-like" evidence="1">
    <location>
        <begin position="3"/>
        <end position="128"/>
    </location>
</feature>
<evidence type="ECO:0000313" key="2">
    <source>
        <dbReference type="EMBL" id="SMP19832.1"/>
    </source>
</evidence>
<proteinExistence type="predicted"/>
<dbReference type="Pfam" id="PF00535">
    <property type="entry name" value="Glycos_transf_2"/>
    <property type="match status" value="1"/>
</dbReference>
<dbReference type="Gene3D" id="3.90.550.10">
    <property type="entry name" value="Spore Coat Polysaccharide Biosynthesis Protein SpsA, Chain A"/>
    <property type="match status" value="1"/>
</dbReference>
<dbReference type="InterPro" id="IPR001173">
    <property type="entry name" value="Glyco_trans_2-like"/>
</dbReference>
<organism evidence="2 3">
    <name type="scientific">Algoriphagus winogradskyi</name>
    <dbReference type="NCBI Taxonomy" id="237017"/>
    <lineage>
        <taxon>Bacteria</taxon>
        <taxon>Pseudomonadati</taxon>
        <taxon>Bacteroidota</taxon>
        <taxon>Cytophagia</taxon>
        <taxon>Cytophagales</taxon>
        <taxon>Cyclobacteriaceae</taxon>
        <taxon>Algoriphagus</taxon>
    </lineage>
</organism>
<dbReference type="GO" id="GO:0016740">
    <property type="term" value="F:transferase activity"/>
    <property type="evidence" value="ECO:0007669"/>
    <property type="project" value="UniProtKB-KW"/>
</dbReference>
<dbReference type="InterPro" id="IPR050834">
    <property type="entry name" value="Glycosyltransf_2"/>
</dbReference>
<accession>A0ABY1NZ93</accession>
<reference evidence="2 3" key="1">
    <citation type="submission" date="2017-05" db="EMBL/GenBank/DDBJ databases">
        <authorList>
            <person name="Varghese N."/>
            <person name="Submissions S."/>
        </authorList>
    </citation>
    <scope>NUCLEOTIDE SEQUENCE [LARGE SCALE GENOMIC DNA]</scope>
    <source>
        <strain evidence="2 3">DSM 15360</strain>
    </source>
</reference>
<protein>
    <submittedName>
        <fullName evidence="2">Glycosyl transferase family 2</fullName>
    </submittedName>
</protein>
<gene>
    <name evidence="2" type="ORF">SAMN06265367_10336</name>
</gene>
<keyword evidence="2" id="KW-0808">Transferase</keyword>
<evidence type="ECO:0000259" key="1">
    <source>
        <dbReference type="Pfam" id="PF00535"/>
    </source>
</evidence>
<keyword evidence="3" id="KW-1185">Reference proteome</keyword>
<dbReference type="Proteomes" id="UP001157915">
    <property type="component" value="Unassembled WGS sequence"/>
</dbReference>
<dbReference type="SUPFAM" id="SSF53448">
    <property type="entry name" value="Nucleotide-diphospho-sugar transferases"/>
    <property type="match status" value="1"/>
</dbReference>
<dbReference type="RefSeq" id="WP_283412573.1">
    <property type="nucleotide sequence ID" value="NZ_FXUA01000003.1"/>
</dbReference>
<name>A0ABY1NZ93_9BACT</name>
<dbReference type="CDD" id="cd00761">
    <property type="entry name" value="Glyco_tranf_GTA_type"/>
    <property type="match status" value="1"/>
</dbReference>
<sequence length="262" mass="30006">MISVIIPLYNAIGFVEKAINSVLLLNEVLELLVVDDGSTDGSYELALELSQKEKRIILLSHKNRENRGAAASRNLGVEYASYPFIAFLDADDTYYLNRFLEPILLLKNNPSIDACFGIVEIKYLDSGNSKLFGSLNIDDSTSILTYLLQGGYFHTNSVTVRKKFFKEIGLFDQSCWPHEDSELWIRMAAMGKLKSICEKNPIASYTIHGNNLSKVASIRSKRKMWSMVYKKVFRLPIGFRNRSLILRQLVKIWLKTWLFVYK</sequence>
<dbReference type="EMBL" id="FXUA01000003">
    <property type="protein sequence ID" value="SMP19832.1"/>
    <property type="molecule type" value="Genomic_DNA"/>
</dbReference>
<dbReference type="PANTHER" id="PTHR43685">
    <property type="entry name" value="GLYCOSYLTRANSFERASE"/>
    <property type="match status" value="1"/>
</dbReference>
<evidence type="ECO:0000313" key="3">
    <source>
        <dbReference type="Proteomes" id="UP001157915"/>
    </source>
</evidence>
<dbReference type="InterPro" id="IPR029044">
    <property type="entry name" value="Nucleotide-diphossugar_trans"/>
</dbReference>
<comment type="caution">
    <text evidence="2">The sequence shown here is derived from an EMBL/GenBank/DDBJ whole genome shotgun (WGS) entry which is preliminary data.</text>
</comment>
<dbReference type="PANTHER" id="PTHR43685:SF2">
    <property type="entry name" value="GLYCOSYLTRANSFERASE 2-LIKE DOMAIN-CONTAINING PROTEIN"/>
    <property type="match status" value="1"/>
</dbReference>